<dbReference type="OrthoDB" id="3172250at2759"/>
<reference evidence="2 3" key="1">
    <citation type="journal article" date="2011" name="PLoS Pathog.">
        <title>Endophytic Life Strategies Decoded by Genome and Transcriptome Analyses of the Mutualistic Root Symbiont Piriformospora indica.</title>
        <authorList>
            <person name="Zuccaro A."/>
            <person name="Lahrmann U."/>
            <person name="Guldener U."/>
            <person name="Langen G."/>
            <person name="Pfiffi S."/>
            <person name="Biedenkopf D."/>
            <person name="Wong P."/>
            <person name="Samans B."/>
            <person name="Grimm C."/>
            <person name="Basiewicz M."/>
            <person name="Murat C."/>
            <person name="Martin F."/>
            <person name="Kogel K.H."/>
        </authorList>
    </citation>
    <scope>NUCLEOTIDE SEQUENCE [LARGE SCALE GENOMIC DNA]</scope>
    <source>
        <strain evidence="2 3">DSM 11827</strain>
    </source>
</reference>
<feature type="compositionally biased region" description="Polar residues" evidence="1">
    <location>
        <begin position="266"/>
        <end position="286"/>
    </location>
</feature>
<organism evidence="2 3">
    <name type="scientific">Serendipita indica (strain DSM 11827)</name>
    <name type="common">Root endophyte fungus</name>
    <name type="synonym">Piriformospora indica</name>
    <dbReference type="NCBI Taxonomy" id="1109443"/>
    <lineage>
        <taxon>Eukaryota</taxon>
        <taxon>Fungi</taxon>
        <taxon>Dikarya</taxon>
        <taxon>Basidiomycota</taxon>
        <taxon>Agaricomycotina</taxon>
        <taxon>Agaricomycetes</taxon>
        <taxon>Sebacinales</taxon>
        <taxon>Serendipitaceae</taxon>
        <taxon>Serendipita</taxon>
    </lineage>
</organism>
<dbReference type="Proteomes" id="UP000007148">
    <property type="component" value="Unassembled WGS sequence"/>
</dbReference>
<feature type="compositionally biased region" description="Polar residues" evidence="1">
    <location>
        <begin position="102"/>
        <end position="119"/>
    </location>
</feature>
<proteinExistence type="predicted"/>
<evidence type="ECO:0000313" key="2">
    <source>
        <dbReference type="EMBL" id="CCA68460.1"/>
    </source>
</evidence>
<feature type="region of interest" description="Disordered" evidence="1">
    <location>
        <begin position="266"/>
        <end position="294"/>
    </location>
</feature>
<accession>G4TAY7</accession>
<dbReference type="EMBL" id="CAFZ01000033">
    <property type="protein sequence ID" value="CCA68460.1"/>
    <property type="molecule type" value="Genomic_DNA"/>
</dbReference>
<feature type="region of interest" description="Disordered" evidence="1">
    <location>
        <begin position="45"/>
        <end position="67"/>
    </location>
</feature>
<comment type="caution">
    <text evidence="2">The sequence shown here is derived from an EMBL/GenBank/DDBJ whole genome shotgun (WGS) entry which is preliminary data.</text>
</comment>
<feature type="compositionally biased region" description="Polar residues" evidence="1">
    <location>
        <begin position="156"/>
        <end position="167"/>
    </location>
</feature>
<sequence>MPGDAKHLALYKGLNPAAVDPIPPLGPVRLYPSLRVAVLIRPLQPGQHPPGSAVPTTNSPGTTPAVTVSPNMAIKRKAQEDLQISPRRAKFPTGVSAPPGSVPTSLGQSVPTQDLSASESRPIKAVGPTGMPIGMSHATAGPQLNTIVPSGIPNRPVTQLPPNSLASNPGPARPPGTEAPDPQYALQIEKIMANGIAQAGETALKLKKMYEEAVATKTALLSQGKPLEARSKEVQAEKIKDFLIKLYARIRQQTINAAAGPSTLPMQGASQNIGAHSVNNPGIQNPQRKEQTGGISFSSAAENAAMTIRPVPSAPPVPSNPMPNNNPIPQNINFLWRGMLCITNGEGKPAISECFCYLAPAKVSDAARAAIASWPQRIIVQPIRARALPDQLVQWLSGNQPDGIFNLRPIPVDQWPTLAAKASETVVNQLQQRFLQAQNAIVDGKLVLLGSIELTGGGSNTVLLFHMPTPSGPNSVPNTQHQLIVARYPSPPSIMSIPGDAWPTQPQVADGAMKGSTPANIGANLRQIQNNTARPVIGNSYGLDNAAVKPSFLTGASGSSNVPGVSGDVSMEMRAARNFPLQGAQGLFDSLGNVNQQNLQNFIKNPIGQAQLNLLKNQHQQVNAGAASTAGIMANLNRNANNASISGATLLDRMGNQSLGHNVSYGQNSQVLQHALHQQQQQSQQSLLNSQLSGFPGNTMVNLGANQDQLLGQPGGFKQPGVPALGGGGGSMAGTSLGASNFMNNIAGLDLGRNLAARNVNPAISNAGLMQSTVNASTVGMGSMGPQSNSETVMAMATSIANQRGIPVAEVLKIFAHRQQAAGWGLSGGT</sequence>
<evidence type="ECO:0000256" key="1">
    <source>
        <dbReference type="SAM" id="MobiDB-lite"/>
    </source>
</evidence>
<keyword evidence="3" id="KW-1185">Reference proteome</keyword>
<evidence type="ECO:0000313" key="3">
    <source>
        <dbReference type="Proteomes" id="UP000007148"/>
    </source>
</evidence>
<gene>
    <name evidence="2" type="ORF">PIIN_02324</name>
</gene>
<dbReference type="InParanoid" id="G4TAY7"/>
<dbReference type="HOGENOM" id="CLU_341656_0_0_1"/>
<feature type="region of interest" description="Disordered" evidence="1">
    <location>
        <begin position="79"/>
        <end position="122"/>
    </location>
</feature>
<name>G4TAY7_SERID</name>
<protein>
    <submittedName>
        <fullName evidence="2">Uncharacterized protein</fullName>
    </submittedName>
</protein>
<dbReference type="AlphaFoldDB" id="G4TAY7"/>
<feature type="compositionally biased region" description="Polar residues" evidence="1">
    <location>
        <begin position="54"/>
        <end position="67"/>
    </location>
</feature>
<feature type="region of interest" description="Disordered" evidence="1">
    <location>
        <begin position="138"/>
        <end position="181"/>
    </location>
</feature>